<feature type="domain" description="VWA-Hint protein Vwaint" evidence="1">
    <location>
        <begin position="250"/>
        <end position="294"/>
    </location>
</feature>
<evidence type="ECO:0000313" key="2">
    <source>
        <dbReference type="EMBL" id="KAK1397083.1"/>
    </source>
</evidence>
<proteinExistence type="predicted"/>
<accession>A0AAD8N6Z0</accession>
<name>A0AAD8N6Z0_9APIA</name>
<sequence>MADNNDLNGAKNKIIDAQSMLDDVDLQGTVKMFEMLKQELDQFMAYLKSPELYKKHGRAFALSTELCHARQRFAARVYIAIELGGLLTLVVQGFILNIAPVKGYTTIEKVSARDYETTELGDGTVNVTFGVLYQKETRRVMVGLVLSEVPKRVSRPVVSVQGKASNDLELDKLENKEFGNISSAKVIRTPNFKGLEKDEVIIEESRLETSEMMKEARIMADNNDLNGAKSKIIDAQSMLDDVDLQGTVKMFEMLKQELDQFMAYLQSPELYKKHGRAFALSTELCHALQRFSARVYIAIELGGLLTLVVQGFILNIAPVKGYTTIEKVSAGDYETTELGDGTVNVTFGVLYQKETRRVMVGLVLFEVPKRVSRPVVSVQGKASNDLELDKLENKEFGNISSAKVIRTPNFKGLEKDEVIIEESRLETAEMMKEARIMADNNDLNGAKRKIIDAQSMLDDVDLQGTVKMFEMLKQELDQFMAYLQSPELYKKHGRAFALSTELCHARQRFSARGDLDKLSLFSILRMDAYQ</sequence>
<dbReference type="EMBL" id="JAUIZM010000002">
    <property type="protein sequence ID" value="KAK1397083.1"/>
    <property type="molecule type" value="Genomic_DNA"/>
</dbReference>
<dbReference type="Pfam" id="PF14624">
    <property type="entry name" value="Vwaint"/>
    <property type="match status" value="3"/>
</dbReference>
<reference evidence="2" key="1">
    <citation type="submission" date="2023-02" db="EMBL/GenBank/DDBJ databases">
        <title>Genome of toxic invasive species Heracleum sosnowskyi carries increased number of genes despite the absence of recent whole-genome duplications.</title>
        <authorList>
            <person name="Schelkunov M."/>
            <person name="Shtratnikova V."/>
            <person name="Makarenko M."/>
            <person name="Klepikova A."/>
            <person name="Omelchenko D."/>
            <person name="Novikova G."/>
            <person name="Obukhova E."/>
            <person name="Bogdanov V."/>
            <person name="Penin A."/>
            <person name="Logacheva M."/>
        </authorList>
    </citation>
    <scope>NUCLEOTIDE SEQUENCE</scope>
    <source>
        <strain evidence="2">Hsosn_3</strain>
        <tissue evidence="2">Leaf</tissue>
    </source>
</reference>
<dbReference type="InterPro" id="IPR051266">
    <property type="entry name" value="CLCR"/>
</dbReference>
<evidence type="ECO:0000313" key="3">
    <source>
        <dbReference type="Proteomes" id="UP001237642"/>
    </source>
</evidence>
<comment type="caution">
    <text evidence="2">The sequence shown here is derived from an EMBL/GenBank/DDBJ whole genome shotgun (WGS) entry which is preliminary data.</text>
</comment>
<feature type="domain" description="VWA-Hint protein Vwaint" evidence="1">
    <location>
        <begin position="32"/>
        <end position="76"/>
    </location>
</feature>
<dbReference type="AlphaFoldDB" id="A0AAD8N6Z0"/>
<feature type="domain" description="VWA-Hint protein Vwaint" evidence="1">
    <location>
        <begin position="468"/>
        <end position="516"/>
    </location>
</feature>
<dbReference type="PANTHER" id="PTHR10579">
    <property type="entry name" value="CALCIUM-ACTIVATED CHLORIDE CHANNEL REGULATOR"/>
    <property type="match status" value="1"/>
</dbReference>
<dbReference type="InterPro" id="IPR032838">
    <property type="entry name" value="Vwaint_dom"/>
</dbReference>
<keyword evidence="3" id="KW-1185">Reference proteome</keyword>
<organism evidence="2 3">
    <name type="scientific">Heracleum sosnowskyi</name>
    <dbReference type="NCBI Taxonomy" id="360622"/>
    <lineage>
        <taxon>Eukaryota</taxon>
        <taxon>Viridiplantae</taxon>
        <taxon>Streptophyta</taxon>
        <taxon>Embryophyta</taxon>
        <taxon>Tracheophyta</taxon>
        <taxon>Spermatophyta</taxon>
        <taxon>Magnoliopsida</taxon>
        <taxon>eudicotyledons</taxon>
        <taxon>Gunneridae</taxon>
        <taxon>Pentapetalae</taxon>
        <taxon>asterids</taxon>
        <taxon>campanulids</taxon>
        <taxon>Apiales</taxon>
        <taxon>Apiaceae</taxon>
        <taxon>Apioideae</taxon>
        <taxon>apioid superclade</taxon>
        <taxon>Tordylieae</taxon>
        <taxon>Tordyliinae</taxon>
        <taxon>Heracleum</taxon>
    </lineage>
</organism>
<reference evidence="2" key="2">
    <citation type="submission" date="2023-05" db="EMBL/GenBank/DDBJ databases">
        <authorList>
            <person name="Schelkunov M.I."/>
        </authorList>
    </citation>
    <scope>NUCLEOTIDE SEQUENCE</scope>
    <source>
        <strain evidence="2">Hsosn_3</strain>
        <tissue evidence="2">Leaf</tissue>
    </source>
</reference>
<dbReference type="PANTHER" id="PTHR10579:SF129">
    <property type="entry name" value="OS01G0640200 PROTEIN"/>
    <property type="match status" value="1"/>
</dbReference>
<protein>
    <recommendedName>
        <fullName evidence="1">VWA-Hint protein Vwaint domain-containing protein</fullName>
    </recommendedName>
</protein>
<dbReference type="Proteomes" id="UP001237642">
    <property type="component" value="Unassembled WGS sequence"/>
</dbReference>
<gene>
    <name evidence="2" type="ORF">POM88_006946</name>
</gene>
<evidence type="ECO:0000259" key="1">
    <source>
        <dbReference type="Pfam" id="PF14624"/>
    </source>
</evidence>